<protein>
    <submittedName>
        <fullName evidence="6">Restriction endonuclease subunit S</fullName>
        <ecNumber evidence="6">3.1.21.-</ecNumber>
    </submittedName>
</protein>
<dbReference type="InterPro" id="IPR000055">
    <property type="entry name" value="Restrct_endonuc_typeI_TRD"/>
</dbReference>
<dbReference type="Pfam" id="PF01420">
    <property type="entry name" value="Methylase_S"/>
    <property type="match status" value="1"/>
</dbReference>
<evidence type="ECO:0000313" key="6">
    <source>
        <dbReference type="EMBL" id="UUO17603.1"/>
    </source>
</evidence>
<accession>A0ABY5M008</accession>
<dbReference type="PANTHER" id="PTHR43140">
    <property type="entry name" value="TYPE-1 RESTRICTION ENZYME ECOKI SPECIFICITY PROTEIN"/>
    <property type="match status" value="1"/>
</dbReference>
<keyword evidence="6" id="KW-0378">Hydrolase</keyword>
<keyword evidence="7" id="KW-1185">Reference proteome</keyword>
<dbReference type="Gene3D" id="3.90.220.20">
    <property type="entry name" value="DNA methylase specificity domains"/>
    <property type="match status" value="1"/>
</dbReference>
<reference evidence="6" key="1">
    <citation type="submission" date="2022-06" db="EMBL/GenBank/DDBJ databases">
        <title>Nostosin G and Spiroidesin B from the Cyanobacterium Dolichospermum sp. NIES-1697.</title>
        <authorList>
            <person name="Phan C.-S."/>
            <person name="Mehjabin J.J."/>
            <person name="Anas A.R.J."/>
            <person name="Hayasaka M."/>
            <person name="Onoki R."/>
            <person name="Wang J."/>
            <person name="Umezawa T."/>
            <person name="Washio K."/>
            <person name="Morikawa M."/>
            <person name="Okino T."/>
        </authorList>
    </citation>
    <scope>NUCLEOTIDE SEQUENCE</scope>
    <source>
        <strain evidence="6">NIES-1697</strain>
    </source>
</reference>
<feature type="domain" description="Type I restriction modification DNA specificity" evidence="5">
    <location>
        <begin position="9"/>
        <end position="191"/>
    </location>
</feature>
<evidence type="ECO:0000256" key="4">
    <source>
        <dbReference type="ARBA" id="ARBA00038652"/>
    </source>
</evidence>
<proteinExistence type="inferred from homology"/>
<evidence type="ECO:0000256" key="1">
    <source>
        <dbReference type="ARBA" id="ARBA00010923"/>
    </source>
</evidence>
<dbReference type="RefSeq" id="WP_051424361.1">
    <property type="nucleotide sequence ID" value="NZ_CP099464.1"/>
</dbReference>
<dbReference type="InterPro" id="IPR051212">
    <property type="entry name" value="Type-I_RE_S_subunit"/>
</dbReference>
<dbReference type="SUPFAM" id="SSF116734">
    <property type="entry name" value="DNA methylase specificity domain"/>
    <property type="match status" value="1"/>
</dbReference>
<evidence type="ECO:0000256" key="2">
    <source>
        <dbReference type="ARBA" id="ARBA00022747"/>
    </source>
</evidence>
<evidence type="ECO:0000313" key="7">
    <source>
        <dbReference type="Proteomes" id="UP001057561"/>
    </source>
</evidence>
<dbReference type="Proteomes" id="UP001057561">
    <property type="component" value="Chromosome"/>
</dbReference>
<gene>
    <name evidence="6" type="ORF">NG743_11800</name>
</gene>
<keyword evidence="6" id="KW-0255">Endonuclease</keyword>
<dbReference type="PANTHER" id="PTHR43140:SF1">
    <property type="entry name" value="TYPE I RESTRICTION ENZYME ECOKI SPECIFICITY SUBUNIT"/>
    <property type="match status" value="1"/>
</dbReference>
<organism evidence="6 7">
    <name type="scientific">Dolichospermum heterosporum TAC447</name>
    <dbReference type="NCBI Taxonomy" id="747523"/>
    <lineage>
        <taxon>Bacteria</taxon>
        <taxon>Bacillati</taxon>
        <taxon>Cyanobacteriota</taxon>
        <taxon>Cyanophyceae</taxon>
        <taxon>Nostocales</taxon>
        <taxon>Aphanizomenonaceae</taxon>
        <taxon>Dolichospermum</taxon>
        <taxon>Dolichospermum heterosporum</taxon>
    </lineage>
</organism>
<evidence type="ECO:0000259" key="5">
    <source>
        <dbReference type="Pfam" id="PF01420"/>
    </source>
</evidence>
<dbReference type="GO" id="GO:0004519">
    <property type="term" value="F:endonuclease activity"/>
    <property type="evidence" value="ECO:0007669"/>
    <property type="project" value="UniProtKB-KW"/>
</dbReference>
<dbReference type="EMBL" id="CP099464">
    <property type="protein sequence ID" value="UUO17603.1"/>
    <property type="molecule type" value="Genomic_DNA"/>
</dbReference>
<keyword evidence="3" id="KW-0238">DNA-binding</keyword>
<dbReference type="InterPro" id="IPR044946">
    <property type="entry name" value="Restrct_endonuc_typeI_TRD_sf"/>
</dbReference>
<comment type="subunit">
    <text evidence="4">The methyltransferase is composed of M and S polypeptides.</text>
</comment>
<name>A0ABY5M008_9CYAN</name>
<evidence type="ECO:0000256" key="3">
    <source>
        <dbReference type="ARBA" id="ARBA00023125"/>
    </source>
</evidence>
<dbReference type="GO" id="GO:0016787">
    <property type="term" value="F:hydrolase activity"/>
    <property type="evidence" value="ECO:0007669"/>
    <property type="project" value="UniProtKB-KW"/>
</dbReference>
<dbReference type="EC" id="3.1.21.-" evidence="6"/>
<keyword evidence="6" id="KW-0540">Nuclease</keyword>
<keyword evidence="2" id="KW-0680">Restriction system</keyword>
<dbReference type="CDD" id="cd17278">
    <property type="entry name" value="RMtype1_S_LdeBORF1052P-TRD2-CR2"/>
    <property type="match status" value="1"/>
</dbReference>
<comment type="similarity">
    <text evidence="1">Belongs to the type-I restriction system S methylase family.</text>
</comment>
<sequence>MSDELLELPEGWKWITLEEIASHVSGNAFKSTNFTTHGIQVIRLGNIYKGELNLSRDPIFLPEEFLSSNFVLKPGHIIISQTGTRFKRDYGHFVIIPNNASNLLLNQRLLAISCHPSVNPKYIVLSSKLKVYQDHFFSHETGGVNQGNVGVAGVMKGPVPLAPLNEQKRIVAKIEELSDRSQTAQKALETIPQLCDRFRQSVLAAAFRGDLTADWREKNPDVEPISSLLQTIEECSKNKTQAEKKITIEAVDILASRVFREGVPDCETES</sequence>